<feature type="compositionally biased region" description="Polar residues" evidence="1">
    <location>
        <begin position="55"/>
        <end position="69"/>
    </location>
</feature>
<evidence type="ECO:0000256" key="1">
    <source>
        <dbReference type="SAM" id="MobiDB-lite"/>
    </source>
</evidence>
<feature type="compositionally biased region" description="Low complexity" evidence="1">
    <location>
        <begin position="95"/>
        <end position="109"/>
    </location>
</feature>
<dbReference type="EMBL" id="LWDD02002490">
    <property type="protein sequence ID" value="KAE8240762.1"/>
    <property type="molecule type" value="Genomic_DNA"/>
</dbReference>
<dbReference type="Proteomes" id="UP000077671">
    <property type="component" value="Unassembled WGS sequence"/>
</dbReference>
<feature type="region of interest" description="Disordered" evidence="1">
    <location>
        <begin position="55"/>
        <end position="116"/>
    </location>
</feature>
<proteinExistence type="predicted"/>
<reference evidence="2" key="2">
    <citation type="journal article" date="2019" name="IMA Fungus">
        <title>Genome sequencing and comparison of five Tilletia species to identify candidate genes for the detection of regulated species infecting wheat.</title>
        <authorList>
            <person name="Nguyen H.D.T."/>
            <person name="Sultana T."/>
            <person name="Kesanakurti P."/>
            <person name="Hambleton S."/>
        </authorList>
    </citation>
    <scope>NUCLEOTIDE SEQUENCE</scope>
    <source>
        <strain evidence="2">DAOMC 238032</strain>
    </source>
</reference>
<organism evidence="2 3">
    <name type="scientific">Tilletia caries</name>
    <name type="common">wheat bunt fungus</name>
    <dbReference type="NCBI Taxonomy" id="13290"/>
    <lineage>
        <taxon>Eukaryota</taxon>
        <taxon>Fungi</taxon>
        <taxon>Dikarya</taxon>
        <taxon>Basidiomycota</taxon>
        <taxon>Ustilaginomycotina</taxon>
        <taxon>Exobasidiomycetes</taxon>
        <taxon>Tilletiales</taxon>
        <taxon>Tilletiaceae</taxon>
        <taxon>Tilletia</taxon>
    </lineage>
</organism>
<dbReference type="AlphaFoldDB" id="A0A8T8SIL2"/>
<evidence type="ECO:0000313" key="3">
    <source>
        <dbReference type="Proteomes" id="UP000077671"/>
    </source>
</evidence>
<comment type="caution">
    <text evidence="2">The sequence shown here is derived from an EMBL/GenBank/DDBJ whole genome shotgun (WGS) entry which is preliminary data.</text>
</comment>
<feature type="compositionally biased region" description="Polar residues" evidence="1">
    <location>
        <begin position="178"/>
        <end position="196"/>
    </location>
</feature>
<reference evidence="2" key="1">
    <citation type="submission" date="2016-04" db="EMBL/GenBank/DDBJ databases">
        <authorList>
            <person name="Nguyen H.D."/>
            <person name="Kesanakurti P."/>
            <person name="Cullis J."/>
            <person name="Levesque C.A."/>
            <person name="Hambleton S."/>
        </authorList>
    </citation>
    <scope>NUCLEOTIDE SEQUENCE</scope>
    <source>
        <strain evidence="2">DAOMC 238032</strain>
    </source>
</reference>
<name>A0A8T8SIL2_9BASI</name>
<feature type="compositionally biased region" description="Polar residues" evidence="1">
    <location>
        <begin position="76"/>
        <end position="87"/>
    </location>
</feature>
<evidence type="ECO:0000313" key="2">
    <source>
        <dbReference type="EMBL" id="KAE8240762.1"/>
    </source>
</evidence>
<accession>A0A8T8SIL2</accession>
<sequence length="269" mass="29194">MSHHNDSISDEAQRAAEGSIEFTRAGMDALADLQQSFNVMNARFNGLQTRLNEFSRQPQNDQDSATQGSDRGGSAATVTFANTNAQQLPPHMLGTTPQTSRPSTTTSPSVQIFRKQSDGDKAGFRRVLLALGMRSSDVLDDEQLLARLVFNSLFSNSQFDTSTFSDAEAAPSSEHPHTSTPAKKPSSTDSTTLPSRSTDDAIKALSAAQFYGRAPDCRKEFLGEFNGDPTKLEEFLGCLQDVLRSDDHPGWEQTVLRTLSRALTGEAAS</sequence>
<feature type="region of interest" description="Disordered" evidence="1">
    <location>
        <begin position="165"/>
        <end position="196"/>
    </location>
</feature>
<gene>
    <name evidence="2" type="ORF">A4X03_0g8385</name>
</gene>
<protein>
    <submittedName>
        <fullName evidence="2">Uncharacterized protein</fullName>
    </submittedName>
</protein>